<feature type="coiled-coil region" evidence="11">
    <location>
        <begin position="168"/>
        <end position="195"/>
    </location>
</feature>
<dbReference type="Pfam" id="PF09740">
    <property type="entry name" value="DUF2043"/>
    <property type="match status" value="1"/>
</dbReference>
<feature type="region of interest" description="Disordered" evidence="12">
    <location>
        <begin position="260"/>
        <end position="292"/>
    </location>
</feature>
<evidence type="ECO:0000256" key="1">
    <source>
        <dbReference type="ARBA" id="ARBA00004286"/>
    </source>
</evidence>
<feature type="compositionally biased region" description="Basic and acidic residues" evidence="12">
    <location>
        <begin position="263"/>
        <end position="281"/>
    </location>
</feature>
<keyword evidence="15" id="KW-1185">Reference proteome</keyword>
<evidence type="ECO:0000313" key="14">
    <source>
        <dbReference type="EMBL" id="KAJ7418999.1"/>
    </source>
</evidence>
<dbReference type="Gene3D" id="1.25.40.90">
    <property type="match status" value="1"/>
</dbReference>
<feature type="region of interest" description="Disordered" evidence="12">
    <location>
        <begin position="684"/>
        <end position="728"/>
    </location>
</feature>
<keyword evidence="4" id="KW-0158">Chromosome</keyword>
<dbReference type="InterPro" id="IPR008942">
    <property type="entry name" value="ENTH_VHS"/>
</dbReference>
<dbReference type="Proteomes" id="UP001145742">
    <property type="component" value="Unassembled WGS sequence"/>
</dbReference>
<evidence type="ECO:0000256" key="4">
    <source>
        <dbReference type="ARBA" id="ARBA00022454"/>
    </source>
</evidence>
<dbReference type="PANTHER" id="PTHR28670:SF1">
    <property type="entry name" value="UV-STIMULATED SCAFFOLD PROTEIN A"/>
    <property type="match status" value="1"/>
</dbReference>
<evidence type="ECO:0000256" key="12">
    <source>
        <dbReference type="SAM" id="MobiDB-lite"/>
    </source>
</evidence>
<gene>
    <name evidence="14" type="primary">UVSSA</name>
    <name evidence="14" type="ORF">WISP_56023</name>
</gene>
<comment type="similarity">
    <text evidence="2">Belongs to the UVSSA family.</text>
</comment>
<evidence type="ECO:0000256" key="6">
    <source>
        <dbReference type="ARBA" id="ARBA00022763"/>
    </source>
</evidence>
<accession>A0ABQ9DEU8</accession>
<keyword evidence="6" id="KW-0227">DNA damage</keyword>
<feature type="domain" description="UV-stimulated scaffold protein A C-terminal" evidence="13">
    <location>
        <begin position="548"/>
        <end position="652"/>
    </location>
</feature>
<name>A0ABQ9DEU8_9PASS</name>
<evidence type="ECO:0000313" key="15">
    <source>
        <dbReference type="Proteomes" id="UP001145742"/>
    </source>
</evidence>
<evidence type="ECO:0000256" key="7">
    <source>
        <dbReference type="ARBA" id="ARBA00022771"/>
    </source>
</evidence>
<organism evidence="14 15">
    <name type="scientific">Willisornis vidua</name>
    <name type="common">Xingu scale-backed antbird</name>
    <dbReference type="NCBI Taxonomy" id="1566151"/>
    <lineage>
        <taxon>Eukaryota</taxon>
        <taxon>Metazoa</taxon>
        <taxon>Chordata</taxon>
        <taxon>Craniata</taxon>
        <taxon>Vertebrata</taxon>
        <taxon>Euteleostomi</taxon>
        <taxon>Archelosauria</taxon>
        <taxon>Archosauria</taxon>
        <taxon>Dinosauria</taxon>
        <taxon>Saurischia</taxon>
        <taxon>Theropoda</taxon>
        <taxon>Coelurosauria</taxon>
        <taxon>Aves</taxon>
        <taxon>Neognathae</taxon>
        <taxon>Neoaves</taxon>
        <taxon>Telluraves</taxon>
        <taxon>Australaves</taxon>
        <taxon>Passeriformes</taxon>
        <taxon>Thamnophilidae</taxon>
        <taxon>Willisornis</taxon>
    </lineage>
</organism>
<dbReference type="InterPro" id="IPR016024">
    <property type="entry name" value="ARM-type_fold"/>
</dbReference>
<feature type="region of interest" description="Disordered" evidence="12">
    <location>
        <begin position="513"/>
        <end position="540"/>
    </location>
</feature>
<sequence>MDQRLAELVEELTTSGEPRLEPGRMKELKKICKSSEEHISHAFHLLLTRLHEEHAEMRLSAFQVLQELFARSHHFRTLVIASFQEFLELTVGIDHEQPLPPPRDVAQKLRRAAIRAVQDWHEKYGDAYKQLSLGYHFLKQNKKVDFQDVHARTVAERKREEEKQKRLDNIYKEKVKRTEKEMEEMSQEIADTLTEMENCFQLLMPDPFNFAVNDLELEPSRQVSASPWSSQVGAEQSCFRGMDDEQPCCSKDILPVPQCVRTDGNKESEEKREKPEQKEVDGGTGSEVQSSVPALDDEDYHTFVRNHGLISHEYSLDLELSTDIKVQENEDNSAIINSVMDAHKLLRNKFWPSVQSWIQLLTRAGVNDDRLRCAIELKNKLETAMKKYKEMNISFKARKRKVMKADDDDDDDDDEDEDDFVEVPEKEGYEPHIPDHLRKEYGKRNYPTNKIPFLSLIVLKKTGLEPQSPPKAPVGKAPTGPALLSSRAQLRGNEEELDPTCAAATLKLLRDKLPKLPPPQASESTPTEAAALEDPDGKRRKLEEERAKAPLMPFGLDLHYWGEDQPNAGKILKFASEHRFWAPSEVEEEVENKEITEMLKTRYITFAGKFEPVKHKCRAPMPNGSLCERQDRIKCPFHGKIIPRDESGIPINAEDRAREEKMKFEKQAAQPEWRDPEFMREVEAATGLDLGSSKSNEKGQKKQGKKKKYPNLTDLRQQANTSRSRLEKKVFNKGSMKRVVKAMNRVDQRKHEKFANQFNYALN</sequence>
<dbReference type="EMBL" id="WHWB01033560">
    <property type="protein sequence ID" value="KAJ7418999.1"/>
    <property type="molecule type" value="Genomic_DNA"/>
</dbReference>
<evidence type="ECO:0000256" key="8">
    <source>
        <dbReference type="ARBA" id="ARBA00022833"/>
    </source>
</evidence>
<dbReference type="SUPFAM" id="SSF48371">
    <property type="entry name" value="ARM repeat"/>
    <property type="match status" value="1"/>
</dbReference>
<comment type="caution">
    <text evidence="14">The sequence shown here is derived from an EMBL/GenBank/DDBJ whole genome shotgun (WGS) entry which is preliminary data.</text>
</comment>
<proteinExistence type="inferred from homology"/>
<evidence type="ECO:0000256" key="9">
    <source>
        <dbReference type="ARBA" id="ARBA00023054"/>
    </source>
</evidence>
<keyword evidence="7" id="KW-0863">Zinc-finger</keyword>
<dbReference type="InterPro" id="IPR049431">
    <property type="entry name" value="UVSSA_C"/>
</dbReference>
<evidence type="ECO:0000259" key="13">
    <source>
        <dbReference type="Pfam" id="PF09740"/>
    </source>
</evidence>
<feature type="compositionally biased region" description="Polar residues" evidence="12">
    <location>
        <begin position="714"/>
        <end position="723"/>
    </location>
</feature>
<comment type="subcellular location">
    <subcellularLocation>
        <location evidence="1">Chromosome</location>
    </subcellularLocation>
</comment>
<evidence type="ECO:0000256" key="2">
    <source>
        <dbReference type="ARBA" id="ARBA00009240"/>
    </source>
</evidence>
<keyword evidence="5" id="KW-0479">Metal-binding</keyword>
<feature type="compositionally biased region" description="Acidic residues" evidence="12">
    <location>
        <begin position="406"/>
        <end position="420"/>
    </location>
</feature>
<reference evidence="14" key="1">
    <citation type="submission" date="2019-10" db="EMBL/GenBank/DDBJ databases">
        <authorList>
            <person name="Soares A.E.R."/>
            <person name="Aleixo A."/>
            <person name="Schneider P."/>
            <person name="Miyaki C.Y."/>
            <person name="Schneider M.P."/>
            <person name="Mello C."/>
            <person name="Vasconcelos A.T.R."/>
        </authorList>
    </citation>
    <scope>NUCLEOTIDE SEQUENCE</scope>
    <source>
        <tissue evidence="14">Muscle</tissue>
    </source>
</reference>
<dbReference type="Pfam" id="PF20867">
    <property type="entry name" value="UVSSA_N"/>
    <property type="match status" value="1"/>
</dbReference>
<evidence type="ECO:0000256" key="11">
    <source>
        <dbReference type="SAM" id="Coils"/>
    </source>
</evidence>
<feature type="region of interest" description="Disordered" evidence="12">
    <location>
        <begin position="400"/>
        <end position="420"/>
    </location>
</feature>
<dbReference type="PANTHER" id="PTHR28670">
    <property type="entry name" value="UV-STIMULATED SCAFFOLD PROTEIN A"/>
    <property type="match status" value="1"/>
</dbReference>
<dbReference type="InterPro" id="IPR018610">
    <property type="entry name" value="UVSSA"/>
</dbReference>
<evidence type="ECO:0000256" key="3">
    <source>
        <dbReference type="ARBA" id="ARBA00022111"/>
    </source>
</evidence>
<evidence type="ECO:0000256" key="5">
    <source>
        <dbReference type="ARBA" id="ARBA00022723"/>
    </source>
</evidence>
<keyword evidence="8" id="KW-0862">Zinc</keyword>
<keyword evidence="10" id="KW-0234">DNA repair</keyword>
<keyword evidence="9 11" id="KW-0175">Coiled coil</keyword>
<evidence type="ECO:0000256" key="10">
    <source>
        <dbReference type="ARBA" id="ARBA00023204"/>
    </source>
</evidence>
<protein>
    <recommendedName>
        <fullName evidence="3">UV-stimulated scaffold protein A</fullName>
    </recommendedName>
</protein>
<dbReference type="InterPro" id="IPR049408">
    <property type="entry name" value="UVSSA_N_a-solenoid_rpt"/>
</dbReference>